<comment type="caution">
    <text evidence="2">The sequence shown here is derived from an EMBL/GenBank/DDBJ whole genome shotgun (WGS) entry which is preliminary data.</text>
</comment>
<protein>
    <submittedName>
        <fullName evidence="2">Hydantoinase/oxoprolinase-like protein</fullName>
    </submittedName>
</protein>
<accession>A0A4R2Q091</accession>
<evidence type="ECO:0000313" key="3">
    <source>
        <dbReference type="Proteomes" id="UP000294835"/>
    </source>
</evidence>
<dbReference type="GO" id="GO:0003824">
    <property type="term" value="F:catalytic activity"/>
    <property type="evidence" value="ECO:0007669"/>
    <property type="project" value="InterPro"/>
</dbReference>
<dbReference type="Proteomes" id="UP000294835">
    <property type="component" value="Unassembled WGS sequence"/>
</dbReference>
<proteinExistence type="predicted"/>
<gene>
    <name evidence="2" type="ORF">EV662_104224</name>
</gene>
<evidence type="ECO:0000313" key="2">
    <source>
        <dbReference type="EMBL" id="TCP41880.1"/>
    </source>
</evidence>
<reference evidence="2 3" key="1">
    <citation type="submission" date="2019-03" db="EMBL/GenBank/DDBJ databases">
        <title>Genomic Encyclopedia of Type Strains, Phase IV (KMG-IV): sequencing the most valuable type-strain genomes for metagenomic binning, comparative biology and taxonomic classification.</title>
        <authorList>
            <person name="Goeker M."/>
        </authorList>
    </citation>
    <scope>NUCLEOTIDE SEQUENCE [LARGE SCALE GENOMIC DNA]</scope>
    <source>
        <strain evidence="2 3">DSM 18063</strain>
    </source>
</reference>
<dbReference type="Pfam" id="PF02538">
    <property type="entry name" value="Hydantoinase_B"/>
    <property type="match status" value="1"/>
</dbReference>
<dbReference type="InterPro" id="IPR003692">
    <property type="entry name" value="Hydantoinase_B"/>
</dbReference>
<dbReference type="EMBL" id="SLXP01000004">
    <property type="protein sequence ID" value="TCP41880.1"/>
    <property type="molecule type" value="Genomic_DNA"/>
</dbReference>
<feature type="domain" description="Hydantoinase B/oxoprolinase" evidence="1">
    <location>
        <begin position="4"/>
        <end position="102"/>
    </location>
</feature>
<name>A0A4R2Q091_9RHOB</name>
<dbReference type="AlphaFoldDB" id="A0A4R2Q091"/>
<evidence type="ECO:0000259" key="1">
    <source>
        <dbReference type="Pfam" id="PF02538"/>
    </source>
</evidence>
<sequence length="103" mass="10678">MRHIAPEIPISASAFEPLKVTGHQGTFLNARYPRPVSGCSAEVSQRIAEAVFAALVNALPNRVTATPAGTSGNFAPGGHAPERGADYVMYRLSGGGYGGNADH</sequence>
<organism evidence="2 3">
    <name type="scientific">Rhodovulum marinum</name>
    <dbReference type="NCBI Taxonomy" id="320662"/>
    <lineage>
        <taxon>Bacteria</taxon>
        <taxon>Pseudomonadati</taxon>
        <taxon>Pseudomonadota</taxon>
        <taxon>Alphaproteobacteria</taxon>
        <taxon>Rhodobacterales</taxon>
        <taxon>Paracoccaceae</taxon>
        <taxon>Rhodovulum</taxon>
    </lineage>
</organism>
<keyword evidence="3" id="KW-1185">Reference proteome</keyword>